<dbReference type="Proteomes" id="UP000807825">
    <property type="component" value="Unassembled WGS sequence"/>
</dbReference>
<organism evidence="2 3">
    <name type="scientific">Desulfomonile tiedjei</name>
    <dbReference type="NCBI Taxonomy" id="2358"/>
    <lineage>
        <taxon>Bacteria</taxon>
        <taxon>Pseudomonadati</taxon>
        <taxon>Thermodesulfobacteriota</taxon>
        <taxon>Desulfomonilia</taxon>
        <taxon>Desulfomonilales</taxon>
        <taxon>Desulfomonilaceae</taxon>
        <taxon>Desulfomonile</taxon>
    </lineage>
</organism>
<sequence length="110" mass="11734">MNRKFVVVIAGLVFVLMLAATCQAGGVFVATAKNVRGALYQGFGPTPGHASEMAVVKCSQDSFIPPSCKVVSVRMECPPPVCAPPMRKPIQKSKMSQNYPAGYAYGRPMP</sequence>
<protein>
    <recommendedName>
        <fullName evidence="4">DUF4189 domain-containing protein</fullName>
    </recommendedName>
</protein>
<proteinExistence type="predicted"/>
<gene>
    <name evidence="2" type="ORF">HY912_08105</name>
</gene>
<dbReference type="AlphaFoldDB" id="A0A9D6V028"/>
<comment type="caution">
    <text evidence="2">The sequence shown here is derived from an EMBL/GenBank/DDBJ whole genome shotgun (WGS) entry which is preliminary data.</text>
</comment>
<evidence type="ECO:0000256" key="1">
    <source>
        <dbReference type="SAM" id="SignalP"/>
    </source>
</evidence>
<reference evidence="2" key="1">
    <citation type="submission" date="2020-07" db="EMBL/GenBank/DDBJ databases">
        <title>Huge and variable diversity of episymbiotic CPR bacteria and DPANN archaea in groundwater ecosystems.</title>
        <authorList>
            <person name="He C.Y."/>
            <person name="Keren R."/>
            <person name="Whittaker M."/>
            <person name="Farag I.F."/>
            <person name="Doudna J."/>
            <person name="Cate J.H.D."/>
            <person name="Banfield J.F."/>
        </authorList>
    </citation>
    <scope>NUCLEOTIDE SEQUENCE</scope>
    <source>
        <strain evidence="2">NC_groundwater_1664_Pr3_B-0.1um_52_9</strain>
    </source>
</reference>
<evidence type="ECO:0000313" key="3">
    <source>
        <dbReference type="Proteomes" id="UP000807825"/>
    </source>
</evidence>
<name>A0A9D6V028_9BACT</name>
<dbReference type="EMBL" id="JACRDE010000220">
    <property type="protein sequence ID" value="MBI5249443.1"/>
    <property type="molecule type" value="Genomic_DNA"/>
</dbReference>
<keyword evidence="1" id="KW-0732">Signal</keyword>
<accession>A0A9D6V028</accession>
<feature type="chain" id="PRO_5038636997" description="DUF4189 domain-containing protein" evidence="1">
    <location>
        <begin position="25"/>
        <end position="110"/>
    </location>
</feature>
<evidence type="ECO:0000313" key="2">
    <source>
        <dbReference type="EMBL" id="MBI5249443.1"/>
    </source>
</evidence>
<evidence type="ECO:0008006" key="4">
    <source>
        <dbReference type="Google" id="ProtNLM"/>
    </source>
</evidence>
<feature type="signal peptide" evidence="1">
    <location>
        <begin position="1"/>
        <end position="24"/>
    </location>
</feature>